<dbReference type="Pfam" id="PF14214">
    <property type="entry name" value="Helitron_like_N"/>
    <property type="match status" value="1"/>
</dbReference>
<keyword evidence="1" id="KW-0067">ATP-binding</keyword>
<dbReference type="GO" id="GO:0006310">
    <property type="term" value="P:DNA recombination"/>
    <property type="evidence" value="ECO:0007669"/>
    <property type="project" value="UniProtKB-KW"/>
</dbReference>
<dbReference type="PANTHER" id="PTHR47642">
    <property type="entry name" value="ATP-DEPENDENT DNA HELICASE"/>
    <property type="match status" value="1"/>
</dbReference>
<dbReference type="GO" id="GO:0016787">
    <property type="term" value="F:hydrolase activity"/>
    <property type="evidence" value="ECO:0007669"/>
    <property type="project" value="UniProtKB-KW"/>
</dbReference>
<accession>A0A812PC58</accession>
<comment type="similarity">
    <text evidence="1">Belongs to the helicase family.</text>
</comment>
<feature type="domain" description="DUF6570" evidence="5">
    <location>
        <begin position="707"/>
        <end position="867"/>
    </location>
</feature>
<feature type="compositionally biased region" description="Low complexity" evidence="2">
    <location>
        <begin position="257"/>
        <end position="271"/>
    </location>
</feature>
<dbReference type="Proteomes" id="UP000649617">
    <property type="component" value="Unassembled WGS sequence"/>
</dbReference>
<dbReference type="Pfam" id="PF20209">
    <property type="entry name" value="DUF6570"/>
    <property type="match status" value="1"/>
</dbReference>
<comment type="cofactor">
    <cofactor evidence="1">
        <name>Mg(2+)</name>
        <dbReference type="ChEBI" id="CHEBI:18420"/>
    </cofactor>
</comment>
<comment type="catalytic activity">
    <reaction evidence="1">
        <text>ATP + H2O = ADP + phosphate + H(+)</text>
        <dbReference type="Rhea" id="RHEA:13065"/>
        <dbReference type="ChEBI" id="CHEBI:15377"/>
        <dbReference type="ChEBI" id="CHEBI:15378"/>
        <dbReference type="ChEBI" id="CHEBI:30616"/>
        <dbReference type="ChEBI" id="CHEBI:43474"/>
        <dbReference type="ChEBI" id="CHEBI:456216"/>
        <dbReference type="EC" id="5.6.2.3"/>
    </reaction>
</comment>
<evidence type="ECO:0000259" key="5">
    <source>
        <dbReference type="Pfam" id="PF20209"/>
    </source>
</evidence>
<sequence>MPSNAARDARRAAARLEQRFADVSSFGAYMIVVYTRFDCADLNPLNMAILVGEGVRGHPTVMLRLYNQMDVCGQGYHFDALVEDAIARNGQGCAPAVHKVVPEVAVRVDEPNWTSPPDHTELRAALGAFLRGRGADGLSVAASDVERVAAAWNRREDLAGILLTLMQAGLVFSDSTRVCARRLAAEFLGFVATYCAGAGRKLGSSDRGTANGTMSNTAPVRGVGPGWKLGSSQHVAANSTESNTALVRETHSVEAASSAAAARVDSSSSSEAGDEMDVDEPRVSALVSGRLVPEWLGEALEEFVRLRANRTQQVPSQLAAAPLISALWDSDIDLGRKLQQIMAGYCFARVAAFGGCGRKQGGYPSAKPELAPGCEENRRGICKSDSLAPEPLPGEDMHDESKTEKPKQQEPLLPRRVTGKQSCAAYPCPEVPDVDEFVVRAMSPENSPDPRAAYEAEVARVRGHMRRCPLLPFGKETLAVCDTGADLPNAHCAFVGCAWTGDCEDELRDHVKKEHMKQLRAAVAHFPGRGAQDEAIMSTYSAAVSMQRQTEAPAACLSMDRRCLREFHIALGDKELGSLVCFACARRFPFDGRSGNADIDWQTLGGGDGKVLNCSAAELENILGLETYKDRYASTKLNNEVAAERMKQELLDWRCVVTCEQQRISLLCCPEDRRCQVCPAASAECCEKCEVPLCRFCRTDVIHRNVKPPQALSNDLMIYYAPREIFELNATFMELVCASPCLTTMVCFSLEKKYRGLRPMDQAAQSNSNRLAARGNATTFPLPWESILTQLERLRAEEGEEQSSSLELPRLGPELSEFMSVLLKTGDQEITPAALKKFVHAATVRRSVVLELIRNARTRGHRAFRNVCVKKVEARAQALPENDIPAELKVMLPYDEDIDFLQPQKNATPSASTQDEDALAARMQNLKPNAVVLEKSCAPDADVNSRKTAALLAVAAEARESKETSKHRARLCVATGTQMLDQFEPWYFGVAFAYLFKYCTGLPDPAEFTGKPRWRRLDDEPRVELGEWVRIMARRVESQLGRDWVFGFTTWNVLFKSAVNLSRTVYVMGGPVYDDVRKGHRPLSASDMEKAAMDLLAALSGQYVDAGGRVQKVNGDLTKVGRVAGLSSTAQKMLRSISGTAKHLPGTQEARAKMRHEIEAMRVRYGTPIFVTMSPDEAHQLLFVRLSRGRVTDPCHARDTPDLVAARGRDWPPLCHDLTLPVAGLVETLRQDVPTWQERRAILARDPLASVDGFRVLMSLALRHLFGVRFCSRCPDCNRRSSGQCQDALGCGASAVGGVFGRVDAVYVAIEAQKSSGSLHGHAQVFIQCLHQHNSLTEVWDEVERRGEQLVDDYKRYAAHVMYGTHSARPEVVEEVLQRLRTTWPDHSDDWALVNRPCYLLQRCTGSVDEAEDARQWTTSYLAQDVLAVQLRKQHHVHKYKAETKQYEPLTGCRRKDKPGLCKADFPRDRWLTASSHVLCPCTLAEFDMPNGGRKNRLGSLHGPYSHAWLNMTHPALLAALRCNSDVQLPYRLPVMCEKCRISAPRLRRRALLAAQRAQDAQTGYSCDYCGKNQPMAYKEIQEFRKGHQNLHATHAQEGPGKLGRRHVCRFLSDAYCKGIVRGQVECCNLRATYQDTYAVAAESLRTSPTVAFMGAQYLALVKQVQEQKNVVPRQRALTLVRRHSRRGRVLEAKDVALLYALRPTDKELWFLSPYELTVHWDVVPTRVPSVLSDLGHDGCRWDVELTDAGHEKIVAAAGAKAALEPVVDFRLKDKLPRHAVAFDAEPETSVLRHLWMFKKRLRPECPTFEYCPRPRSREEMREENARITSVYFRPWTLRARRATEHVPHLKALRGDDGWETALRQWMDGCILCAESKNYVSNFLSVHRVRPADATNEANSDDAASDPDVDLVASDVAEIFAKSATGTGGTRETASAQALRARAFDSVCSQVEATWGSAATGHDQTVFSSNEPVIMSGDMKTAAADARASQRNVEQVVRSWLQDVRVRCNTEQFAFLEKVAARVLREEHDVSLYGDDDRAQASDDSLRWVLHGGPGTGKSYVLKLLKEELFESVLGWQRGVQFEVVALQATNADALDGDTIHRALSLGVFTADAEDSWQTLEDLAQRALLWRWVLLDEFSMVSAELLARLELKCRDIVRDASSTKFHDGARLQRPFGGLNIILSGDLWQLEPPSGTFLGALPTAMLEEGCVRRGPTAAYGQLLVWGGSHHGIQGVTELTVCERTKDEWLREMQDEMRVGKLSDDMHAFLHGEPTTVPGSWCRGDVLCGNPACRALRRAHKPTEIMMQECKICREERTSRRLLSYGPQDTRYTREFASAPAIFATNDIKHHVNKLRAAAFARERAQRLILLPARDKISAAALREKPDLPASKKHWLKRHDRACGSLYGLLPLCVGMPVRLTDHIDRGNKSLLKGRLGLVRGWQSESDTNINDLGSVSSFQKMPDVVWVEFPFQKQTWKLKGVPLPNVYPVVPRSGTWYLDSNRKRSMLRICRRQVPLAPAFALTAHTAQGMTLEEGVIADCDLPPGAHIITCYITVTRVRERRKLLISRPFASAPFQQGLTGQRDLLLQCWRGNPPDWAAIRARYNVTKRCSTCDIHKRTNAFTKPQWSAEDTTRVCKKCVQAFVEQNKPWRCAVCLNFQEIICFPKEAKNPKKTWTRVCNSCMAVRRCGRCGLDRNANMYSERMWRQGKKTGHCKLCLRQRGVKPRPVVRVNFARARAALLLPRSENTPSRMYGKRSMRSFEKDIR</sequence>
<evidence type="ECO:0000256" key="1">
    <source>
        <dbReference type="RuleBase" id="RU363044"/>
    </source>
</evidence>
<reference evidence="6" key="1">
    <citation type="submission" date="2021-02" db="EMBL/GenBank/DDBJ databases">
        <authorList>
            <person name="Dougan E. K."/>
            <person name="Rhodes N."/>
            <person name="Thang M."/>
            <person name="Chan C."/>
        </authorList>
    </citation>
    <scope>NUCLEOTIDE SEQUENCE</scope>
</reference>
<evidence type="ECO:0000259" key="3">
    <source>
        <dbReference type="Pfam" id="PF05970"/>
    </source>
</evidence>
<evidence type="ECO:0000256" key="2">
    <source>
        <dbReference type="SAM" id="MobiDB-lite"/>
    </source>
</evidence>
<dbReference type="Gene3D" id="3.40.50.300">
    <property type="entry name" value="P-loop containing nucleotide triphosphate hydrolases"/>
    <property type="match status" value="1"/>
</dbReference>
<keyword evidence="1" id="KW-0347">Helicase</keyword>
<evidence type="ECO:0000313" key="7">
    <source>
        <dbReference type="Proteomes" id="UP000649617"/>
    </source>
</evidence>
<dbReference type="EC" id="5.6.2.3" evidence="1"/>
<dbReference type="InterPro" id="IPR025476">
    <property type="entry name" value="Helitron_helicase-like"/>
</dbReference>
<dbReference type="OrthoDB" id="439586at2759"/>
<evidence type="ECO:0000259" key="4">
    <source>
        <dbReference type="Pfam" id="PF14214"/>
    </source>
</evidence>
<feature type="compositionally biased region" description="Basic and acidic residues" evidence="2">
    <location>
        <begin position="395"/>
        <end position="408"/>
    </location>
</feature>
<keyword evidence="7" id="KW-1185">Reference proteome</keyword>
<keyword evidence="1" id="KW-0233">DNA recombination</keyword>
<dbReference type="InterPro" id="IPR046700">
    <property type="entry name" value="DUF6570"/>
</dbReference>
<dbReference type="GO" id="GO:0043139">
    <property type="term" value="F:5'-3' DNA helicase activity"/>
    <property type="evidence" value="ECO:0007669"/>
    <property type="project" value="UniProtKB-EC"/>
</dbReference>
<keyword evidence="1" id="KW-0547">Nucleotide-binding</keyword>
<keyword evidence="1" id="KW-0378">Hydrolase</keyword>
<organism evidence="6 7">
    <name type="scientific">Symbiodinium pilosum</name>
    <name type="common">Dinoflagellate</name>
    <dbReference type="NCBI Taxonomy" id="2952"/>
    <lineage>
        <taxon>Eukaryota</taxon>
        <taxon>Sar</taxon>
        <taxon>Alveolata</taxon>
        <taxon>Dinophyceae</taxon>
        <taxon>Suessiales</taxon>
        <taxon>Symbiodiniaceae</taxon>
        <taxon>Symbiodinium</taxon>
    </lineage>
</organism>
<dbReference type="GO" id="GO:0006281">
    <property type="term" value="P:DNA repair"/>
    <property type="evidence" value="ECO:0007669"/>
    <property type="project" value="UniProtKB-KW"/>
</dbReference>
<dbReference type="EMBL" id="CAJNIZ010013808">
    <property type="protein sequence ID" value="CAE7354291.1"/>
    <property type="molecule type" value="Genomic_DNA"/>
</dbReference>
<dbReference type="Pfam" id="PF05970">
    <property type="entry name" value="PIF1"/>
    <property type="match status" value="1"/>
</dbReference>
<dbReference type="InterPro" id="IPR010285">
    <property type="entry name" value="DNA_helicase_pif1-like_DEAD"/>
</dbReference>
<gene>
    <name evidence="6" type="primary">pfh1</name>
    <name evidence="6" type="ORF">SPIL2461_LOCUS8410</name>
</gene>
<dbReference type="SUPFAM" id="SSF52540">
    <property type="entry name" value="P-loop containing nucleoside triphosphate hydrolases"/>
    <property type="match status" value="2"/>
</dbReference>
<proteinExistence type="inferred from homology"/>
<feature type="region of interest" description="Disordered" evidence="2">
    <location>
        <begin position="383"/>
        <end position="416"/>
    </location>
</feature>
<dbReference type="GO" id="GO:0000723">
    <property type="term" value="P:telomere maintenance"/>
    <property type="evidence" value="ECO:0007669"/>
    <property type="project" value="InterPro"/>
</dbReference>
<evidence type="ECO:0000313" key="6">
    <source>
        <dbReference type="EMBL" id="CAE7354291.1"/>
    </source>
</evidence>
<comment type="caution">
    <text evidence="6">The sequence shown here is derived from an EMBL/GenBank/DDBJ whole genome shotgun (WGS) entry which is preliminary data.</text>
</comment>
<feature type="domain" description="Helitron helicase-like" evidence="4">
    <location>
        <begin position="1115"/>
        <end position="1323"/>
    </location>
</feature>
<name>A0A812PC58_SYMPI</name>
<dbReference type="InterPro" id="IPR051055">
    <property type="entry name" value="PIF1_helicase"/>
</dbReference>
<keyword evidence="1" id="KW-0227">DNA damage</keyword>
<protein>
    <recommendedName>
        <fullName evidence="1">ATP-dependent DNA helicase</fullName>
        <ecNumber evidence="1">5.6.2.3</ecNumber>
    </recommendedName>
</protein>
<feature type="domain" description="DNA helicase Pif1-like DEAD-box helicase" evidence="3">
    <location>
        <begin position="2050"/>
        <end position="2191"/>
    </location>
</feature>
<dbReference type="InterPro" id="IPR027417">
    <property type="entry name" value="P-loop_NTPase"/>
</dbReference>
<keyword evidence="1" id="KW-0234">DNA repair</keyword>
<dbReference type="GO" id="GO:0005524">
    <property type="term" value="F:ATP binding"/>
    <property type="evidence" value="ECO:0007669"/>
    <property type="project" value="UniProtKB-KW"/>
</dbReference>
<feature type="region of interest" description="Disordered" evidence="2">
    <location>
        <begin position="257"/>
        <end position="280"/>
    </location>
</feature>